<dbReference type="GO" id="GO:0015341">
    <property type="term" value="F:zinc efflux antiporter activity"/>
    <property type="evidence" value="ECO:0007669"/>
    <property type="project" value="TreeGrafter"/>
</dbReference>
<dbReference type="GO" id="GO:0015093">
    <property type="term" value="F:ferrous iron transmembrane transporter activity"/>
    <property type="evidence" value="ECO:0007669"/>
    <property type="project" value="TreeGrafter"/>
</dbReference>
<dbReference type="RefSeq" id="WP_189512511.1">
    <property type="nucleotide sequence ID" value="NZ_BMXG01000005.1"/>
</dbReference>
<gene>
    <name evidence="9" type="ORF">GCM10007047_10070</name>
</gene>
<dbReference type="NCBIfam" id="TIGR01297">
    <property type="entry name" value="CDF"/>
    <property type="match status" value="1"/>
</dbReference>
<sequence>MSEPNATAHEQRALKYSVWGNLSLGVLGIVFAALCHSDAVLLDGVFSLINFGVALLSLKVARMVMRPTDDRYPFGYAYYEPILNLGKGLIIATVCLLGLYSSAGALFHGGREIAAGIAFFYAISASGIGLFITLTLRAFAKKCHSPIVDVDAKNWLLDTVLSGIIAVALLGVYLLENSRFRDWAPYADPVAVMVLCLIFMPVPIRIIRENWAQVLGQNVDAKLLKDAREAMANYLADKSCESHQVRAIRAGRFVYLHVFLIVAKDATWPSSVEEQDACRRAICEQLKPTYPYLVIDVMFTHDKVWADQDLLS</sequence>
<name>A0A8J3DAR7_9BACT</name>
<dbReference type="EMBL" id="BMXG01000005">
    <property type="protein sequence ID" value="GHB96274.1"/>
    <property type="molecule type" value="Genomic_DNA"/>
</dbReference>
<comment type="similarity">
    <text evidence="2">Belongs to the cation diffusion facilitator (CDF) transporter (TC 2.A.4) family.</text>
</comment>
<feature type="transmembrane region" description="Helical" evidence="7">
    <location>
        <begin position="186"/>
        <end position="207"/>
    </location>
</feature>
<keyword evidence="10" id="KW-1185">Reference proteome</keyword>
<evidence type="ECO:0000259" key="8">
    <source>
        <dbReference type="Pfam" id="PF01545"/>
    </source>
</evidence>
<dbReference type="PANTHER" id="PTHR43840:SF15">
    <property type="entry name" value="MITOCHONDRIAL METAL TRANSPORTER 1-RELATED"/>
    <property type="match status" value="1"/>
</dbReference>
<evidence type="ECO:0000256" key="4">
    <source>
        <dbReference type="ARBA" id="ARBA00022692"/>
    </source>
</evidence>
<comment type="subcellular location">
    <subcellularLocation>
        <location evidence="1">Membrane</location>
        <topology evidence="1">Multi-pass membrane protein</topology>
    </subcellularLocation>
</comment>
<dbReference type="InterPro" id="IPR050291">
    <property type="entry name" value="CDF_Transporter"/>
</dbReference>
<feature type="transmembrane region" description="Helical" evidence="7">
    <location>
        <begin position="16"/>
        <end position="34"/>
    </location>
</feature>
<dbReference type="GO" id="GO:0006882">
    <property type="term" value="P:intracellular zinc ion homeostasis"/>
    <property type="evidence" value="ECO:0007669"/>
    <property type="project" value="TreeGrafter"/>
</dbReference>
<evidence type="ECO:0000256" key="1">
    <source>
        <dbReference type="ARBA" id="ARBA00004141"/>
    </source>
</evidence>
<evidence type="ECO:0000256" key="7">
    <source>
        <dbReference type="SAM" id="Phobius"/>
    </source>
</evidence>
<evidence type="ECO:0000256" key="3">
    <source>
        <dbReference type="ARBA" id="ARBA00022448"/>
    </source>
</evidence>
<organism evidence="9 10">
    <name type="scientific">Cerasicoccus arenae</name>
    <dbReference type="NCBI Taxonomy" id="424488"/>
    <lineage>
        <taxon>Bacteria</taxon>
        <taxon>Pseudomonadati</taxon>
        <taxon>Verrucomicrobiota</taxon>
        <taxon>Opitutia</taxon>
        <taxon>Puniceicoccales</taxon>
        <taxon>Cerasicoccaceae</taxon>
        <taxon>Cerasicoccus</taxon>
    </lineage>
</organism>
<feature type="transmembrane region" description="Helical" evidence="7">
    <location>
        <begin position="40"/>
        <end position="61"/>
    </location>
</feature>
<evidence type="ECO:0000256" key="5">
    <source>
        <dbReference type="ARBA" id="ARBA00022989"/>
    </source>
</evidence>
<dbReference type="SUPFAM" id="SSF161111">
    <property type="entry name" value="Cation efflux protein transmembrane domain-like"/>
    <property type="match status" value="1"/>
</dbReference>
<dbReference type="InterPro" id="IPR002524">
    <property type="entry name" value="Cation_efflux"/>
</dbReference>
<feature type="transmembrane region" description="Helical" evidence="7">
    <location>
        <begin position="113"/>
        <end position="134"/>
    </location>
</feature>
<feature type="domain" description="Cation efflux protein transmembrane" evidence="8">
    <location>
        <begin position="14"/>
        <end position="210"/>
    </location>
</feature>
<dbReference type="Gene3D" id="1.20.1510.10">
    <property type="entry name" value="Cation efflux protein transmembrane domain"/>
    <property type="match status" value="1"/>
</dbReference>
<proteinExistence type="inferred from homology"/>
<dbReference type="Proteomes" id="UP000642829">
    <property type="component" value="Unassembled WGS sequence"/>
</dbReference>
<accession>A0A8J3DAR7</accession>
<comment type="caution">
    <text evidence="9">The sequence shown here is derived from an EMBL/GenBank/DDBJ whole genome shotgun (WGS) entry which is preliminary data.</text>
</comment>
<dbReference type="GO" id="GO:0005886">
    <property type="term" value="C:plasma membrane"/>
    <property type="evidence" value="ECO:0007669"/>
    <property type="project" value="TreeGrafter"/>
</dbReference>
<feature type="transmembrane region" description="Helical" evidence="7">
    <location>
        <begin position="82"/>
        <end position="101"/>
    </location>
</feature>
<dbReference type="AlphaFoldDB" id="A0A8J3DAR7"/>
<keyword evidence="4 7" id="KW-0812">Transmembrane</keyword>
<reference evidence="9" key="2">
    <citation type="submission" date="2020-09" db="EMBL/GenBank/DDBJ databases">
        <authorList>
            <person name="Sun Q."/>
            <person name="Kim S."/>
        </authorList>
    </citation>
    <scope>NUCLEOTIDE SEQUENCE</scope>
    <source>
        <strain evidence="9">KCTC 12870</strain>
    </source>
</reference>
<dbReference type="PANTHER" id="PTHR43840">
    <property type="entry name" value="MITOCHONDRIAL METAL TRANSPORTER 1-RELATED"/>
    <property type="match status" value="1"/>
</dbReference>
<keyword evidence="6 7" id="KW-0472">Membrane</keyword>
<feature type="transmembrane region" description="Helical" evidence="7">
    <location>
        <begin position="155"/>
        <end position="174"/>
    </location>
</feature>
<evidence type="ECO:0000313" key="9">
    <source>
        <dbReference type="EMBL" id="GHB96274.1"/>
    </source>
</evidence>
<dbReference type="Pfam" id="PF01545">
    <property type="entry name" value="Cation_efflux"/>
    <property type="match status" value="1"/>
</dbReference>
<evidence type="ECO:0000256" key="2">
    <source>
        <dbReference type="ARBA" id="ARBA00008114"/>
    </source>
</evidence>
<dbReference type="InterPro" id="IPR027469">
    <property type="entry name" value="Cation_efflux_TMD_sf"/>
</dbReference>
<evidence type="ECO:0000313" key="10">
    <source>
        <dbReference type="Proteomes" id="UP000642829"/>
    </source>
</evidence>
<reference evidence="9" key="1">
    <citation type="journal article" date="2014" name="Int. J. Syst. Evol. Microbiol.">
        <title>Complete genome sequence of Corynebacterium casei LMG S-19264T (=DSM 44701T), isolated from a smear-ripened cheese.</title>
        <authorList>
            <consortium name="US DOE Joint Genome Institute (JGI-PGF)"/>
            <person name="Walter F."/>
            <person name="Albersmeier A."/>
            <person name="Kalinowski J."/>
            <person name="Ruckert C."/>
        </authorList>
    </citation>
    <scope>NUCLEOTIDE SEQUENCE</scope>
    <source>
        <strain evidence="9">KCTC 12870</strain>
    </source>
</reference>
<keyword evidence="5 7" id="KW-1133">Transmembrane helix</keyword>
<dbReference type="GO" id="GO:0015086">
    <property type="term" value="F:cadmium ion transmembrane transporter activity"/>
    <property type="evidence" value="ECO:0007669"/>
    <property type="project" value="TreeGrafter"/>
</dbReference>
<protein>
    <recommendedName>
        <fullName evidence="8">Cation efflux protein transmembrane domain-containing protein</fullName>
    </recommendedName>
</protein>
<keyword evidence="3" id="KW-0813">Transport</keyword>
<evidence type="ECO:0000256" key="6">
    <source>
        <dbReference type="ARBA" id="ARBA00023136"/>
    </source>
</evidence>
<dbReference type="InterPro" id="IPR058533">
    <property type="entry name" value="Cation_efflux_TM"/>
</dbReference>